<dbReference type="SUPFAM" id="SSF48452">
    <property type="entry name" value="TPR-like"/>
    <property type="match status" value="1"/>
</dbReference>
<sequence>MVQLFESFGGPNARLMDVKIAYLHLALASQILGNSAEESVCYFEKATTWHAQHNQEQAWKSALDGKACLGKIVGVQDRAHMTCQLAETLAKIQKTNEGIEILEEFTSQSQMKGKALCLMKLGKLCVEQGLASDAENYYKQALEVMDMQDNKDIFVILECRIGISKAIIMDNRVSEANTILDEAYILAKKLHASLEKIYFVEDMGKFCENFGYIRRARECFDEVLRTYKELSNVAKKPPFMEVSLELKLGKLAEKACAIACLSRP</sequence>
<dbReference type="Proteomes" id="UP001152795">
    <property type="component" value="Unassembled WGS sequence"/>
</dbReference>
<keyword evidence="2" id="KW-1185">Reference proteome</keyword>
<proteinExistence type="predicted"/>
<name>A0A6S7GH83_PARCT</name>
<dbReference type="InterPro" id="IPR011990">
    <property type="entry name" value="TPR-like_helical_dom_sf"/>
</dbReference>
<accession>A0A6S7GH83</accession>
<protein>
    <submittedName>
        <fullName evidence="1">---NA</fullName>
    </submittedName>
</protein>
<dbReference type="Gene3D" id="1.25.40.10">
    <property type="entry name" value="Tetratricopeptide repeat domain"/>
    <property type="match status" value="1"/>
</dbReference>
<comment type="caution">
    <text evidence="1">The sequence shown here is derived from an EMBL/GenBank/DDBJ whole genome shotgun (WGS) entry which is preliminary data.</text>
</comment>
<dbReference type="AlphaFoldDB" id="A0A6S7GH83"/>
<evidence type="ECO:0000313" key="2">
    <source>
        <dbReference type="Proteomes" id="UP001152795"/>
    </source>
</evidence>
<gene>
    <name evidence="1" type="ORF">PACLA_8A003737</name>
</gene>
<dbReference type="EMBL" id="CACRXK020000734">
    <property type="protein sequence ID" value="CAB3984401.1"/>
    <property type="molecule type" value="Genomic_DNA"/>
</dbReference>
<evidence type="ECO:0000313" key="1">
    <source>
        <dbReference type="EMBL" id="CAB3984401.1"/>
    </source>
</evidence>
<reference evidence="1" key="1">
    <citation type="submission" date="2020-04" db="EMBL/GenBank/DDBJ databases">
        <authorList>
            <person name="Alioto T."/>
            <person name="Alioto T."/>
            <person name="Gomez Garrido J."/>
        </authorList>
    </citation>
    <scope>NUCLEOTIDE SEQUENCE</scope>
    <source>
        <strain evidence="1">A484AB</strain>
    </source>
</reference>
<organism evidence="1 2">
    <name type="scientific">Paramuricea clavata</name>
    <name type="common">Red gorgonian</name>
    <name type="synonym">Violescent sea-whip</name>
    <dbReference type="NCBI Taxonomy" id="317549"/>
    <lineage>
        <taxon>Eukaryota</taxon>
        <taxon>Metazoa</taxon>
        <taxon>Cnidaria</taxon>
        <taxon>Anthozoa</taxon>
        <taxon>Octocorallia</taxon>
        <taxon>Malacalcyonacea</taxon>
        <taxon>Plexauridae</taxon>
        <taxon>Paramuricea</taxon>
    </lineage>
</organism>